<dbReference type="EMBL" id="JAIWYP010000001">
    <property type="protein sequence ID" value="KAH3892561.1"/>
    <property type="molecule type" value="Genomic_DNA"/>
</dbReference>
<name>A0A9D4S5Q6_DREPO</name>
<comment type="caution">
    <text evidence="1">The sequence shown here is derived from an EMBL/GenBank/DDBJ whole genome shotgun (WGS) entry which is preliminary data.</text>
</comment>
<organism evidence="1 2">
    <name type="scientific">Dreissena polymorpha</name>
    <name type="common">Zebra mussel</name>
    <name type="synonym">Mytilus polymorpha</name>
    <dbReference type="NCBI Taxonomy" id="45954"/>
    <lineage>
        <taxon>Eukaryota</taxon>
        <taxon>Metazoa</taxon>
        <taxon>Spiralia</taxon>
        <taxon>Lophotrochozoa</taxon>
        <taxon>Mollusca</taxon>
        <taxon>Bivalvia</taxon>
        <taxon>Autobranchia</taxon>
        <taxon>Heteroconchia</taxon>
        <taxon>Euheterodonta</taxon>
        <taxon>Imparidentia</taxon>
        <taxon>Neoheterodontei</taxon>
        <taxon>Myida</taxon>
        <taxon>Dreissenoidea</taxon>
        <taxon>Dreissenidae</taxon>
        <taxon>Dreissena</taxon>
    </lineage>
</organism>
<dbReference type="AlphaFoldDB" id="A0A9D4S5Q6"/>
<protein>
    <submittedName>
        <fullName evidence="1">Uncharacterized protein</fullName>
    </submittedName>
</protein>
<sequence>MNSIPVTDCYVLECDFCSIVYHGKRATHIAQSYAVFAVKHYGKAAVVFYGYGDDPSIKDSTRQRPENNVNPIVRMLMQKGCPFVFLQKQGRHDYFDKLSSYKI</sequence>
<proteinExistence type="predicted"/>
<gene>
    <name evidence="1" type="ORF">DPMN_016680</name>
</gene>
<evidence type="ECO:0000313" key="1">
    <source>
        <dbReference type="EMBL" id="KAH3892561.1"/>
    </source>
</evidence>
<reference evidence="1" key="1">
    <citation type="journal article" date="2019" name="bioRxiv">
        <title>The Genome of the Zebra Mussel, Dreissena polymorpha: A Resource for Invasive Species Research.</title>
        <authorList>
            <person name="McCartney M.A."/>
            <person name="Auch B."/>
            <person name="Kono T."/>
            <person name="Mallez S."/>
            <person name="Zhang Y."/>
            <person name="Obille A."/>
            <person name="Becker A."/>
            <person name="Abrahante J.E."/>
            <person name="Garbe J."/>
            <person name="Badalamenti J.P."/>
            <person name="Herman A."/>
            <person name="Mangelson H."/>
            <person name="Liachko I."/>
            <person name="Sullivan S."/>
            <person name="Sone E.D."/>
            <person name="Koren S."/>
            <person name="Silverstein K.A.T."/>
            <person name="Beckman K.B."/>
            <person name="Gohl D.M."/>
        </authorList>
    </citation>
    <scope>NUCLEOTIDE SEQUENCE</scope>
    <source>
        <strain evidence="1">Duluth1</strain>
        <tissue evidence="1">Whole animal</tissue>
    </source>
</reference>
<accession>A0A9D4S5Q6</accession>
<keyword evidence="2" id="KW-1185">Reference proteome</keyword>
<evidence type="ECO:0000313" key="2">
    <source>
        <dbReference type="Proteomes" id="UP000828390"/>
    </source>
</evidence>
<reference evidence="1" key="2">
    <citation type="submission" date="2020-11" db="EMBL/GenBank/DDBJ databases">
        <authorList>
            <person name="McCartney M.A."/>
            <person name="Auch B."/>
            <person name="Kono T."/>
            <person name="Mallez S."/>
            <person name="Becker A."/>
            <person name="Gohl D.M."/>
            <person name="Silverstein K.A.T."/>
            <person name="Koren S."/>
            <person name="Bechman K.B."/>
            <person name="Herman A."/>
            <person name="Abrahante J.E."/>
            <person name="Garbe J."/>
        </authorList>
    </citation>
    <scope>NUCLEOTIDE SEQUENCE</scope>
    <source>
        <strain evidence="1">Duluth1</strain>
        <tissue evidence="1">Whole animal</tissue>
    </source>
</reference>
<dbReference type="Proteomes" id="UP000828390">
    <property type="component" value="Unassembled WGS sequence"/>
</dbReference>